<organism evidence="1 2">
    <name type="scientific">Cytobacillus firmus</name>
    <name type="common">Bacillus firmus</name>
    <dbReference type="NCBI Taxonomy" id="1399"/>
    <lineage>
        <taxon>Bacteria</taxon>
        <taxon>Bacillati</taxon>
        <taxon>Bacillota</taxon>
        <taxon>Bacilli</taxon>
        <taxon>Bacillales</taxon>
        <taxon>Bacillaceae</taxon>
        <taxon>Cytobacillus</taxon>
    </lineage>
</organism>
<dbReference type="EMBL" id="CP107027">
    <property type="protein sequence ID" value="UYG93204.1"/>
    <property type="molecule type" value="Genomic_DNA"/>
</dbReference>
<reference evidence="1" key="1">
    <citation type="submission" date="2022-10" db="EMBL/GenBank/DDBJ databases">
        <title>Mechanism of multi-heavy metal repair in Cytobacillus Firmus M7.</title>
        <authorList>
            <person name="Li X."/>
            <person name="Yu C."/>
        </authorList>
    </citation>
    <scope>NUCLEOTIDE SEQUENCE</scope>
    <source>
        <strain evidence="1">M7</strain>
    </source>
</reference>
<dbReference type="Proteomes" id="UP001163104">
    <property type="component" value="Chromosome"/>
</dbReference>
<proteinExistence type="predicted"/>
<sequence length="97" mass="11270">MMNELTVVEEKGLKDVHVFQVCECDAVAGYSLDEAIEWYKNLTGLEDDELYFYEDVETIPFDYKVRKSEDEPDVLISVGEIVETYWEGKPFIVFSTL</sequence>
<accession>A0AA46SH89</accession>
<evidence type="ECO:0000313" key="2">
    <source>
        <dbReference type="Proteomes" id="UP001163104"/>
    </source>
</evidence>
<dbReference type="AlphaFoldDB" id="A0AA46SH89"/>
<name>A0AA46SH89_CYTFI</name>
<gene>
    <name evidence="1" type="ORF">OD459_12990</name>
</gene>
<protein>
    <submittedName>
        <fullName evidence="1">Uncharacterized protein</fullName>
    </submittedName>
</protein>
<dbReference type="RefSeq" id="WP_263599097.1">
    <property type="nucleotide sequence ID" value="NZ_CP107027.1"/>
</dbReference>
<evidence type="ECO:0000313" key="1">
    <source>
        <dbReference type="EMBL" id="UYG93204.1"/>
    </source>
</evidence>